<dbReference type="PANTHER" id="PTHR11079:SF162">
    <property type="entry name" value="RIBOFLAVIN BIOSYNTHESIS PROTEIN PYRD, CHLOROPLASTIC"/>
    <property type="match status" value="1"/>
</dbReference>
<protein>
    <submittedName>
        <fullName evidence="2">Riboflavin biosynthesis protein RibD</fullName>
    </submittedName>
</protein>
<comment type="caution">
    <text evidence="2">The sequence shown here is derived from an EMBL/GenBank/DDBJ whole genome shotgun (WGS) entry which is preliminary data.</text>
</comment>
<dbReference type="InterPro" id="IPR016193">
    <property type="entry name" value="Cytidine_deaminase-like"/>
</dbReference>
<evidence type="ECO:0000259" key="1">
    <source>
        <dbReference type="PROSITE" id="PS51747"/>
    </source>
</evidence>
<dbReference type="Pfam" id="PF00383">
    <property type="entry name" value="dCMP_cyt_deam_1"/>
    <property type="match status" value="1"/>
</dbReference>
<dbReference type="Gene3D" id="3.40.140.10">
    <property type="entry name" value="Cytidine Deaminase, domain 2"/>
    <property type="match status" value="1"/>
</dbReference>
<sequence>MMALVPWHWKTSAVVRAVSLASIVSTSSRLCYSAYAFPSLLPNRRLPSPCHLPNGRRCHLHATSSSSTQQAQLDSTDVDHMNLALECAKKGFGNTYPNPAVGCVLVRQETNQVIGKGFHPRAGYPHAEVFALLEATGHLEDGVKAAAAVVAGYPPARAEKKKTDSLTQTLDLVEELTQQYASENGPEQLLSDDRTFQDIPVTAYVTLEPCCHYGKTPPCAASLVQAKVSRVVVGFRDPNPRVDGGGVQLLTDAGVQVDMMGDGDNDDSLKMNEACHNLVKDFVKRITPREDFSGDYSYVTGAMRRGLRAHASRLKAQNKMAEMVWKGPSLSDQDALTEEAIIQELLPFDPSWLERLDHLLWQNEVVLLRLGKAIKRKKGAKLLGELIAEELEAHVAQTVGHTALLYRPGLPPDLDLEALREKSTDATSS</sequence>
<gene>
    <name evidence="2" type="ORF">SEMRO_30_G019570.1</name>
</gene>
<dbReference type="PANTHER" id="PTHR11079">
    <property type="entry name" value="CYTOSINE DEAMINASE FAMILY MEMBER"/>
    <property type="match status" value="1"/>
</dbReference>
<dbReference type="OrthoDB" id="252265at2759"/>
<accession>A0A9N8DC19</accession>
<dbReference type="InterPro" id="IPR002125">
    <property type="entry name" value="CMP_dCMP_dom"/>
</dbReference>
<dbReference type="InterPro" id="IPR035920">
    <property type="entry name" value="YhbY-like_sf"/>
</dbReference>
<dbReference type="PROSITE" id="PS51747">
    <property type="entry name" value="CYT_DCMP_DEAMINASES_2"/>
    <property type="match status" value="1"/>
</dbReference>
<evidence type="ECO:0000313" key="3">
    <source>
        <dbReference type="Proteomes" id="UP001153069"/>
    </source>
</evidence>
<proteinExistence type="predicted"/>
<keyword evidence="3" id="KW-1185">Reference proteome</keyword>
<evidence type="ECO:0000313" key="2">
    <source>
        <dbReference type="EMBL" id="CAB9498014.1"/>
    </source>
</evidence>
<dbReference type="EMBL" id="CAICTM010000030">
    <property type="protein sequence ID" value="CAB9498014.1"/>
    <property type="molecule type" value="Genomic_DNA"/>
</dbReference>
<name>A0A9N8DC19_9STRA</name>
<dbReference type="CDD" id="cd01284">
    <property type="entry name" value="Riboflavin_deaminase-reductase"/>
    <property type="match status" value="1"/>
</dbReference>
<feature type="domain" description="CMP/dCMP-type deaminase" evidence="1">
    <location>
        <begin position="75"/>
        <end position="257"/>
    </location>
</feature>
<dbReference type="GO" id="GO:0008835">
    <property type="term" value="F:diaminohydroxyphosphoribosylaminopyrimidine deaminase activity"/>
    <property type="evidence" value="ECO:0007669"/>
    <property type="project" value="TreeGrafter"/>
</dbReference>
<reference evidence="2" key="1">
    <citation type="submission" date="2020-06" db="EMBL/GenBank/DDBJ databases">
        <authorList>
            <consortium name="Plant Systems Biology data submission"/>
        </authorList>
    </citation>
    <scope>NUCLEOTIDE SEQUENCE</scope>
    <source>
        <strain evidence="2">D6</strain>
    </source>
</reference>
<dbReference type="Proteomes" id="UP001153069">
    <property type="component" value="Unassembled WGS sequence"/>
</dbReference>
<dbReference type="SUPFAM" id="SSF53927">
    <property type="entry name" value="Cytidine deaminase-like"/>
    <property type="match status" value="1"/>
</dbReference>
<dbReference type="AlphaFoldDB" id="A0A9N8DC19"/>
<organism evidence="2 3">
    <name type="scientific">Seminavis robusta</name>
    <dbReference type="NCBI Taxonomy" id="568900"/>
    <lineage>
        <taxon>Eukaryota</taxon>
        <taxon>Sar</taxon>
        <taxon>Stramenopiles</taxon>
        <taxon>Ochrophyta</taxon>
        <taxon>Bacillariophyta</taxon>
        <taxon>Bacillariophyceae</taxon>
        <taxon>Bacillariophycidae</taxon>
        <taxon>Naviculales</taxon>
        <taxon>Naviculaceae</taxon>
        <taxon>Seminavis</taxon>
    </lineage>
</organism>
<dbReference type="Gene3D" id="3.30.110.60">
    <property type="entry name" value="YhbY-like"/>
    <property type="match status" value="1"/>
</dbReference>